<keyword evidence="2" id="KW-1185">Reference proteome</keyword>
<gene>
    <name evidence="1" type="ORF">SAMN05421756_10326</name>
</gene>
<evidence type="ECO:0000313" key="2">
    <source>
        <dbReference type="Proteomes" id="UP000198504"/>
    </source>
</evidence>
<accession>A0A1H9ER87</accession>
<organism evidence="1 2">
    <name type="scientific">Microlunatus flavus</name>
    <dbReference type="NCBI Taxonomy" id="1036181"/>
    <lineage>
        <taxon>Bacteria</taxon>
        <taxon>Bacillati</taxon>
        <taxon>Actinomycetota</taxon>
        <taxon>Actinomycetes</taxon>
        <taxon>Propionibacteriales</taxon>
        <taxon>Propionibacteriaceae</taxon>
        <taxon>Microlunatus</taxon>
    </lineage>
</organism>
<dbReference type="Proteomes" id="UP000198504">
    <property type="component" value="Unassembled WGS sequence"/>
</dbReference>
<dbReference type="AlphaFoldDB" id="A0A1H9ER87"/>
<dbReference type="EMBL" id="FOFA01000003">
    <property type="protein sequence ID" value="SEQ28214.1"/>
    <property type="molecule type" value="Genomic_DNA"/>
</dbReference>
<dbReference type="RefSeq" id="WP_091178629.1">
    <property type="nucleotide sequence ID" value="NZ_FOFA01000003.1"/>
</dbReference>
<name>A0A1H9ER87_9ACTN</name>
<dbReference type="OrthoDB" id="9940307at2"/>
<reference evidence="2" key="1">
    <citation type="submission" date="2016-10" db="EMBL/GenBank/DDBJ databases">
        <authorList>
            <person name="Varghese N."/>
            <person name="Submissions S."/>
        </authorList>
    </citation>
    <scope>NUCLEOTIDE SEQUENCE [LARGE SCALE GENOMIC DNA]</scope>
    <source>
        <strain evidence="2">CGMCC 4.6856</strain>
    </source>
</reference>
<evidence type="ECO:0000313" key="1">
    <source>
        <dbReference type="EMBL" id="SEQ28214.1"/>
    </source>
</evidence>
<dbReference type="STRING" id="1036181.SAMN05421756_10326"/>
<sequence length="211" mass="23392">MVSASEDARVPPGSGWISWEATTPTGEVLAHGERVVRPTEFEVMITQARPVPRLSRLRLGPKEVAGDLLSWVVWRGRARSTRRLRLDDGFWLVLQQHPGPTLPLGMALQATRDGEDTFCWEWFDTDGTPTTATKLKEAGALTLELEPDAHGNHEVVSTTFATDVSLRLRADGGRDRSGPRYRVRVLAGSVVRWPRADDGVRLVPRLRPTPG</sequence>
<proteinExistence type="predicted"/>
<protein>
    <submittedName>
        <fullName evidence="1">Uncharacterized protein</fullName>
    </submittedName>
</protein>